<dbReference type="AlphaFoldDB" id="A0A437PWT2"/>
<dbReference type="RefSeq" id="WP_127802219.1">
    <property type="nucleotide sequence ID" value="NZ_SACY01000001.1"/>
</dbReference>
<keyword evidence="2" id="KW-1185">Reference proteome</keyword>
<dbReference type="PROSITE" id="PS51257">
    <property type="entry name" value="PROKAR_LIPOPROTEIN"/>
    <property type="match status" value="1"/>
</dbReference>
<accession>A0A437PWT2</accession>
<protein>
    <submittedName>
        <fullName evidence="1">Uncharacterized protein</fullName>
    </submittedName>
</protein>
<sequence>MIQKQFKKVYLLGFALVFFSCGKNLQPNTYYSKNPKDGSLETHSGLGFQVPLKYDIDIFFATDQEKPKTSYTDIETISISGEEPLQNKQTANGKMLYIGNSNVKKKELLDQLVQQAIDKGATALMDIKYQVYTSQTSTGYTFTGKAIRYVLK</sequence>
<name>A0A437PWT2_9BACT</name>
<dbReference type="OrthoDB" id="958308at2"/>
<comment type="caution">
    <text evidence="1">The sequence shown here is derived from an EMBL/GenBank/DDBJ whole genome shotgun (WGS) entry which is preliminary data.</text>
</comment>
<evidence type="ECO:0000313" key="2">
    <source>
        <dbReference type="Proteomes" id="UP000282832"/>
    </source>
</evidence>
<dbReference type="EMBL" id="SACY01000001">
    <property type="protein sequence ID" value="RVU26668.1"/>
    <property type="molecule type" value="Genomic_DNA"/>
</dbReference>
<dbReference type="Proteomes" id="UP000282832">
    <property type="component" value="Unassembled WGS sequence"/>
</dbReference>
<reference evidence="1 2" key="1">
    <citation type="submission" date="2019-01" db="EMBL/GenBank/DDBJ databases">
        <authorList>
            <person name="Chen W.-M."/>
        </authorList>
    </citation>
    <scope>NUCLEOTIDE SEQUENCE [LARGE SCALE GENOMIC DNA]</scope>
    <source>
        <strain evidence="1 2">FSY-15</strain>
    </source>
</reference>
<gene>
    <name evidence="1" type="ORF">EOJ36_01340</name>
</gene>
<evidence type="ECO:0000313" key="1">
    <source>
        <dbReference type="EMBL" id="RVU26668.1"/>
    </source>
</evidence>
<organism evidence="1 2">
    <name type="scientific">Sandaracinomonas limnophila</name>
    <dbReference type="NCBI Taxonomy" id="1862386"/>
    <lineage>
        <taxon>Bacteria</taxon>
        <taxon>Pseudomonadati</taxon>
        <taxon>Bacteroidota</taxon>
        <taxon>Cytophagia</taxon>
        <taxon>Cytophagales</taxon>
        <taxon>Flectobacillaceae</taxon>
        <taxon>Sandaracinomonas</taxon>
    </lineage>
</organism>
<proteinExistence type="predicted"/>